<keyword evidence="1" id="KW-0472">Membrane</keyword>
<dbReference type="Proteomes" id="UP001220530">
    <property type="component" value="Chromosome"/>
</dbReference>
<dbReference type="EMBL" id="CP118246">
    <property type="protein sequence ID" value="WDR04140.1"/>
    <property type="molecule type" value="Genomic_DNA"/>
</dbReference>
<evidence type="ECO:0000256" key="1">
    <source>
        <dbReference type="SAM" id="Phobius"/>
    </source>
</evidence>
<sequence length="55" mass="5973">MTQFRPMTAAHSNRFTASSIIQGYDGHTHLNALLWAMVPALALLSATTALLLFIS</sequence>
<proteinExistence type="predicted"/>
<protein>
    <submittedName>
        <fullName evidence="2">Uncharacterized protein</fullName>
    </submittedName>
</protein>
<evidence type="ECO:0000313" key="3">
    <source>
        <dbReference type="Proteomes" id="UP001220530"/>
    </source>
</evidence>
<organism evidence="2 3">
    <name type="scientific">Devosia algicola</name>
    <dbReference type="NCBI Taxonomy" id="3026418"/>
    <lineage>
        <taxon>Bacteria</taxon>
        <taxon>Pseudomonadati</taxon>
        <taxon>Pseudomonadota</taxon>
        <taxon>Alphaproteobacteria</taxon>
        <taxon>Hyphomicrobiales</taxon>
        <taxon>Devosiaceae</taxon>
        <taxon>Devosia</taxon>
    </lineage>
</organism>
<keyword evidence="1" id="KW-1133">Transmembrane helix</keyword>
<dbReference type="RefSeq" id="WP_282220525.1">
    <property type="nucleotide sequence ID" value="NZ_CP118246.1"/>
</dbReference>
<evidence type="ECO:0000313" key="2">
    <source>
        <dbReference type="EMBL" id="WDR04140.1"/>
    </source>
</evidence>
<accession>A0ABY7YTF9</accession>
<reference evidence="2 3" key="1">
    <citation type="submission" date="2023-02" db="EMBL/GenBank/DDBJ databases">
        <title>Devosia algicola sp. nov., isolated from the phycosphere of marine algae.</title>
        <authorList>
            <person name="Kim J.M."/>
            <person name="Lee J.K."/>
            <person name="Choi B.J."/>
            <person name="Bayburt H."/>
            <person name="Jeon C.O."/>
        </authorList>
    </citation>
    <scope>NUCLEOTIDE SEQUENCE [LARGE SCALE GENOMIC DNA]</scope>
    <source>
        <strain evidence="2 3">G20-9</strain>
    </source>
</reference>
<feature type="transmembrane region" description="Helical" evidence="1">
    <location>
        <begin position="32"/>
        <end position="54"/>
    </location>
</feature>
<keyword evidence="1" id="KW-0812">Transmembrane</keyword>
<name>A0ABY7YTF9_9HYPH</name>
<gene>
    <name evidence="2" type="ORF">PSQ19_09170</name>
</gene>
<keyword evidence="3" id="KW-1185">Reference proteome</keyword>